<organism evidence="5 6">
    <name type="scientific">Lacticaseibacillus paracasei NRIC 0644</name>
    <dbReference type="NCBI Taxonomy" id="1435038"/>
    <lineage>
        <taxon>Bacteria</taxon>
        <taxon>Bacillati</taxon>
        <taxon>Bacillota</taxon>
        <taxon>Bacilli</taxon>
        <taxon>Lactobacillales</taxon>
        <taxon>Lactobacillaceae</taxon>
        <taxon>Lacticaseibacillus</taxon>
    </lineage>
</organism>
<keyword evidence="3" id="KW-0812">Transmembrane</keyword>
<dbReference type="EMBL" id="BAYM01000248">
    <property type="protein sequence ID" value="GAN37747.1"/>
    <property type="molecule type" value="Genomic_DNA"/>
</dbReference>
<gene>
    <name evidence="5" type="ORF">LC0644_2336</name>
</gene>
<dbReference type="RefSeq" id="WP_045624568.1">
    <property type="nucleotide sequence ID" value="NZ_BAYM01000248.1"/>
</dbReference>
<accession>A0A0C9QDB2</accession>
<comment type="caution">
    <text evidence="5">The sequence shown here is derived from an EMBL/GenBank/DDBJ whole genome shotgun (WGS) entry which is preliminary data.</text>
</comment>
<evidence type="ECO:0000256" key="2">
    <source>
        <dbReference type="ARBA" id="ARBA00023136"/>
    </source>
</evidence>
<proteinExistence type="predicted"/>
<name>A0A0C9QDB2_LACPA</name>
<evidence type="ECO:0000256" key="1">
    <source>
        <dbReference type="ARBA" id="ARBA00004370"/>
    </source>
</evidence>
<evidence type="ECO:0000313" key="6">
    <source>
        <dbReference type="Proteomes" id="UP000032552"/>
    </source>
</evidence>
<feature type="transmembrane region" description="Helical" evidence="3">
    <location>
        <begin position="12"/>
        <end position="31"/>
    </location>
</feature>
<sequence length="397" mass="44179">MRASKRRSQHRWLILSLLVGLLVGIAAYASYDHFYLKPQIEAKEERTRRKYETELNRHRAVEQRLQNETRTATSATDKLMQPVNQAEAKPFMKILEANHFSGTALMIRRGKIILNTGLGYADAESGRLNGPETLYQIGSIQKGLTAVLLMRLVEQGKVHLSDPISKYLTGIRTGKQVTLRMMLNMRSGLSLTRAQSASLSDAGIVRWSIANLNYGTVRYDYQPVNYVLLAGVIEKVTGRLYADLIQQEIFKKLKLTHSGFMPELFHESNQAFGYSGPINNPYAKRYTEPSVNYNRELGTGNIYTSAGDLYQIIKAVNQGKIISTASLKALRNLDNGQYTAGVYNFGGYTLTHGVVASQSAGTMIDTSGQNAVVLLANTDKITQGLIKNLYLNMIKGV</sequence>
<keyword evidence="3" id="KW-1133">Transmembrane helix</keyword>
<dbReference type="PANTHER" id="PTHR46825">
    <property type="entry name" value="D-ALANYL-D-ALANINE-CARBOXYPEPTIDASE/ENDOPEPTIDASE AMPH"/>
    <property type="match status" value="1"/>
</dbReference>
<dbReference type="PANTHER" id="PTHR46825:SF11">
    <property type="entry name" value="PENICILLIN-BINDING PROTEIN 4"/>
    <property type="match status" value="1"/>
</dbReference>
<dbReference type="Gene3D" id="3.40.710.10">
    <property type="entry name" value="DD-peptidase/beta-lactamase superfamily"/>
    <property type="match status" value="1"/>
</dbReference>
<reference evidence="6" key="1">
    <citation type="submission" date="2014-05" db="EMBL/GenBank/DDBJ databases">
        <title>Whole genome sequencing of Lactobacillus casei NRIC0644.</title>
        <authorList>
            <person name="Atarashi H."/>
            <person name="Yoshida Y."/>
            <person name="Fujimura S."/>
            <person name="Tanaka N."/>
            <person name="Shiwa Y."/>
            <person name="Yoshikawa H."/>
            <person name="Okada S."/>
            <person name="Nakagawa J."/>
        </authorList>
    </citation>
    <scope>NUCLEOTIDE SEQUENCE [LARGE SCALE GENOMIC DNA]</scope>
    <source>
        <strain evidence="6">NRIC0644</strain>
    </source>
</reference>
<keyword evidence="2 3" id="KW-0472">Membrane</keyword>
<feature type="domain" description="Beta-lactamase-related" evidence="4">
    <location>
        <begin position="97"/>
        <end position="380"/>
    </location>
</feature>
<dbReference type="GO" id="GO:0016020">
    <property type="term" value="C:membrane"/>
    <property type="evidence" value="ECO:0007669"/>
    <property type="project" value="UniProtKB-SubCell"/>
</dbReference>
<dbReference type="InterPro" id="IPR001466">
    <property type="entry name" value="Beta-lactam-related"/>
</dbReference>
<evidence type="ECO:0000259" key="4">
    <source>
        <dbReference type="Pfam" id="PF00144"/>
    </source>
</evidence>
<comment type="subcellular location">
    <subcellularLocation>
        <location evidence="1">Membrane</location>
    </subcellularLocation>
</comment>
<protein>
    <submittedName>
        <fullName evidence="5">Beta-lactamase class C related penicillin binding protein</fullName>
    </submittedName>
</protein>
<evidence type="ECO:0000313" key="5">
    <source>
        <dbReference type="EMBL" id="GAN37747.1"/>
    </source>
</evidence>
<dbReference type="Pfam" id="PF00144">
    <property type="entry name" value="Beta-lactamase"/>
    <property type="match status" value="1"/>
</dbReference>
<dbReference type="InterPro" id="IPR050491">
    <property type="entry name" value="AmpC-like"/>
</dbReference>
<dbReference type="Proteomes" id="UP000032552">
    <property type="component" value="Unassembled WGS sequence"/>
</dbReference>
<evidence type="ECO:0000256" key="3">
    <source>
        <dbReference type="SAM" id="Phobius"/>
    </source>
</evidence>
<dbReference type="AlphaFoldDB" id="A0A0C9QDB2"/>
<dbReference type="SUPFAM" id="SSF56601">
    <property type="entry name" value="beta-lactamase/transpeptidase-like"/>
    <property type="match status" value="1"/>
</dbReference>
<dbReference type="InterPro" id="IPR012338">
    <property type="entry name" value="Beta-lactam/transpept-like"/>
</dbReference>